<accession>A0A9X6W2I3</accession>
<dbReference type="EMBL" id="NTSO01000003">
    <property type="protein sequence ID" value="PFF51555.1"/>
    <property type="molecule type" value="Genomic_DNA"/>
</dbReference>
<evidence type="ECO:0008006" key="3">
    <source>
        <dbReference type="Google" id="ProtNLM"/>
    </source>
</evidence>
<dbReference type="AlphaFoldDB" id="A0A9X6W2I3"/>
<evidence type="ECO:0000313" key="2">
    <source>
        <dbReference type="Proteomes" id="UP000220210"/>
    </source>
</evidence>
<name>A0A9X6W2I3_BACCE</name>
<sequence length="276" mass="31698">MELIEKVSKFRSLNIAMMTPAAINKAIYDVLTFEGQFIYFTNGSTYPKGTLFFRARKLDSSVFPNAELMYEPHFWNAPAECIKTYGRLNKPGESLLYTTPGIPEITLKEIKIPDNSYYALMVYEATDDIKVNLIGQQYNYEMLGIQSEKIKLINNIFNDFLKDEFSRDVGEGTEYLYIVSELIAKNFFDLPPKDIQDAWAYPSLKDKEKYNVCFRPEIAKEVLKLKGALICEKLPQSYEIHVKCIQSEFDSSGKAQFYAVGSEEQHKVFPEITPVS</sequence>
<comment type="caution">
    <text evidence="1">The sequence shown here is derived from an EMBL/GenBank/DDBJ whole genome shotgun (WGS) entry which is preliminary data.</text>
</comment>
<gene>
    <name evidence="1" type="ORF">CN357_06110</name>
</gene>
<evidence type="ECO:0000313" key="1">
    <source>
        <dbReference type="EMBL" id="PFF51555.1"/>
    </source>
</evidence>
<dbReference type="Proteomes" id="UP000220210">
    <property type="component" value="Unassembled WGS sequence"/>
</dbReference>
<protein>
    <recommendedName>
        <fullName evidence="3">RES domain-containing protein</fullName>
    </recommendedName>
</protein>
<proteinExistence type="predicted"/>
<organism evidence="1 2">
    <name type="scientific">Bacillus cereus</name>
    <dbReference type="NCBI Taxonomy" id="1396"/>
    <lineage>
        <taxon>Bacteria</taxon>
        <taxon>Bacillati</taxon>
        <taxon>Bacillota</taxon>
        <taxon>Bacilli</taxon>
        <taxon>Bacillales</taxon>
        <taxon>Bacillaceae</taxon>
        <taxon>Bacillus</taxon>
        <taxon>Bacillus cereus group</taxon>
    </lineage>
</organism>
<reference evidence="1 2" key="1">
    <citation type="submission" date="2017-09" db="EMBL/GenBank/DDBJ databases">
        <title>Large-scale bioinformatics analysis of Bacillus genomes uncovers conserved roles of natural products in bacterial physiology.</title>
        <authorList>
            <consortium name="Agbiome Team Llc"/>
            <person name="Bleich R.M."/>
            <person name="Kirk G.J."/>
            <person name="Santa Maria K.C."/>
            <person name="Allen S.E."/>
            <person name="Farag S."/>
            <person name="Shank E.A."/>
            <person name="Bowers A."/>
        </authorList>
    </citation>
    <scope>NUCLEOTIDE SEQUENCE [LARGE SCALE GENOMIC DNA]</scope>
    <source>
        <strain evidence="1 2">AFS020204</strain>
    </source>
</reference>